<dbReference type="InterPro" id="IPR053793">
    <property type="entry name" value="PB1-like"/>
</dbReference>
<comment type="function">
    <text evidence="1 10">Aux/IAA proteins are short-lived transcriptional factors that function as repressors of early auxin response genes at low auxin concentrations.</text>
</comment>
<comment type="subunit">
    <text evidence="4 10">Homodimers and heterodimers.</text>
</comment>
<protein>
    <recommendedName>
        <fullName evidence="10">Auxin-responsive protein</fullName>
    </recommendedName>
</protein>
<keyword evidence="8 10" id="KW-0539">Nucleus</keyword>
<dbReference type="PANTHER" id="PTHR31734:SF2">
    <property type="entry name" value="AUXIN-RESPONSIVE PROTEIN IAA26"/>
    <property type="match status" value="1"/>
</dbReference>
<proteinExistence type="inferred from homology"/>
<sequence length="451" mass="49764">MEMMEWKLNFAPGASPTTAPPFSPLALLPTPALHDLLDESTETGHRDQARVSSSSVARLNNSGEYDTLRKVGPTWSDMFRLLFLLDGRTRGIRCCDGNSRKRSRRVDRWNDVPARPIERPHQLLMNRRTVEVSALVIFLDLLLVFFSQKWKGMEEEIAGGDSQLFDLVPNGRNWTLGEGNGGKANYGAEEERKLELRLGLPGGEDWSAVQEKREHPLDSAISLGHISKVPKCTINNASSGAKRGFLVAVESPTEETLTDIMNFQQLQQHASSSKYVAAAHSNPQSSRTATAPVVGWPPIRSFRKNLASTVKTSAESLYESSEAGKKIENDKKGLFVKINMDGIPIGRKVDLKAYDGYDKLSSAVDELFRGLLAAQMDPLAASTQKKVEQIHAITDLLDGSGEYTLVYEDDEGDKMLVGDVPWNMFVSTAKRLRVLKSSDISVSSGIDDVLT</sequence>
<evidence type="ECO:0000256" key="4">
    <source>
        <dbReference type="ARBA" id="ARBA00011726"/>
    </source>
</evidence>
<dbReference type="InterPro" id="IPR003311">
    <property type="entry name" value="AUX_IAA"/>
</dbReference>
<keyword evidence="6 10" id="KW-0805">Transcription regulation</keyword>
<dbReference type="Pfam" id="PF02309">
    <property type="entry name" value="AUX_IAA"/>
    <property type="match status" value="1"/>
</dbReference>
<evidence type="ECO:0000256" key="7">
    <source>
        <dbReference type="ARBA" id="ARBA00023163"/>
    </source>
</evidence>
<dbReference type="FunFam" id="3.10.20.90:FF:000225">
    <property type="entry name" value="Auxin-responsive protein"/>
    <property type="match status" value="1"/>
</dbReference>
<dbReference type="Proteomes" id="UP001327560">
    <property type="component" value="Chromosome 5"/>
</dbReference>
<evidence type="ECO:0000256" key="3">
    <source>
        <dbReference type="ARBA" id="ARBA00006728"/>
    </source>
</evidence>
<dbReference type="PROSITE" id="PS51745">
    <property type="entry name" value="PB1"/>
    <property type="match status" value="1"/>
</dbReference>
<evidence type="ECO:0000313" key="12">
    <source>
        <dbReference type="EMBL" id="WOL08206.1"/>
    </source>
</evidence>
<organism evidence="12 13">
    <name type="scientific">Canna indica</name>
    <name type="common">Indian-shot</name>
    <dbReference type="NCBI Taxonomy" id="4628"/>
    <lineage>
        <taxon>Eukaryota</taxon>
        <taxon>Viridiplantae</taxon>
        <taxon>Streptophyta</taxon>
        <taxon>Embryophyta</taxon>
        <taxon>Tracheophyta</taxon>
        <taxon>Spermatophyta</taxon>
        <taxon>Magnoliopsida</taxon>
        <taxon>Liliopsida</taxon>
        <taxon>Zingiberales</taxon>
        <taxon>Cannaceae</taxon>
        <taxon>Canna</taxon>
    </lineage>
</organism>
<evidence type="ECO:0000313" key="13">
    <source>
        <dbReference type="Proteomes" id="UP001327560"/>
    </source>
</evidence>
<reference evidence="12 13" key="1">
    <citation type="submission" date="2023-10" db="EMBL/GenBank/DDBJ databases">
        <title>Chromosome-scale genome assembly provides insights into flower coloration mechanisms of Canna indica.</title>
        <authorList>
            <person name="Li C."/>
        </authorList>
    </citation>
    <scope>NUCLEOTIDE SEQUENCE [LARGE SCALE GENOMIC DNA]</scope>
    <source>
        <tissue evidence="12">Flower</tissue>
    </source>
</reference>
<evidence type="ECO:0000256" key="5">
    <source>
        <dbReference type="ARBA" id="ARBA00022491"/>
    </source>
</evidence>
<evidence type="ECO:0000256" key="1">
    <source>
        <dbReference type="ARBA" id="ARBA00002159"/>
    </source>
</evidence>
<name>A0AAQ3QG51_9LILI</name>
<dbReference type="AlphaFoldDB" id="A0AAQ3QG51"/>
<comment type="subcellular location">
    <subcellularLocation>
        <location evidence="2 10">Nucleus</location>
    </subcellularLocation>
</comment>
<dbReference type="SUPFAM" id="SSF54277">
    <property type="entry name" value="CAD &amp; PB1 domains"/>
    <property type="match status" value="1"/>
</dbReference>
<keyword evidence="5 10" id="KW-0678">Repressor</keyword>
<dbReference type="GO" id="GO:0006355">
    <property type="term" value="P:regulation of DNA-templated transcription"/>
    <property type="evidence" value="ECO:0007669"/>
    <property type="project" value="InterPro"/>
</dbReference>
<accession>A0AAQ3QG51</accession>
<dbReference type="PANTHER" id="PTHR31734">
    <property type="entry name" value="AUXIN-RESPONSIVE PROTEIN IAA17"/>
    <property type="match status" value="1"/>
</dbReference>
<evidence type="ECO:0000259" key="11">
    <source>
        <dbReference type="PROSITE" id="PS51745"/>
    </source>
</evidence>
<keyword evidence="13" id="KW-1185">Reference proteome</keyword>
<gene>
    <name evidence="12" type="ORF">Cni_G16958</name>
</gene>
<comment type="similarity">
    <text evidence="3 10">Belongs to the Aux/IAA family.</text>
</comment>
<dbReference type="InterPro" id="IPR033389">
    <property type="entry name" value="AUX/IAA_dom"/>
</dbReference>
<evidence type="ECO:0000256" key="10">
    <source>
        <dbReference type="RuleBase" id="RU004549"/>
    </source>
</evidence>
<keyword evidence="7 10" id="KW-0804">Transcription</keyword>
<dbReference type="Gene3D" id="3.10.20.90">
    <property type="entry name" value="Phosphatidylinositol 3-kinase Catalytic Subunit, Chain A, domain 1"/>
    <property type="match status" value="1"/>
</dbReference>
<keyword evidence="9 10" id="KW-0927">Auxin signaling pathway</keyword>
<evidence type="ECO:0000256" key="8">
    <source>
        <dbReference type="ARBA" id="ARBA00023242"/>
    </source>
</evidence>
<evidence type="ECO:0000256" key="2">
    <source>
        <dbReference type="ARBA" id="ARBA00004123"/>
    </source>
</evidence>
<evidence type="ECO:0000256" key="9">
    <source>
        <dbReference type="ARBA" id="ARBA00023294"/>
    </source>
</evidence>
<dbReference type="GO" id="GO:0009734">
    <property type="term" value="P:auxin-activated signaling pathway"/>
    <property type="evidence" value="ECO:0007669"/>
    <property type="project" value="UniProtKB-UniRule"/>
</dbReference>
<dbReference type="EMBL" id="CP136894">
    <property type="protein sequence ID" value="WOL08206.1"/>
    <property type="molecule type" value="Genomic_DNA"/>
</dbReference>
<dbReference type="GO" id="GO:0005634">
    <property type="term" value="C:nucleus"/>
    <property type="evidence" value="ECO:0007669"/>
    <property type="project" value="UniProtKB-SubCell"/>
</dbReference>
<evidence type="ECO:0000256" key="6">
    <source>
        <dbReference type="ARBA" id="ARBA00023015"/>
    </source>
</evidence>
<feature type="domain" description="PB1" evidence="11">
    <location>
        <begin position="333"/>
        <end position="437"/>
    </location>
</feature>